<dbReference type="Pfam" id="PF04402">
    <property type="entry name" value="SIMPL"/>
    <property type="match status" value="1"/>
</dbReference>
<dbReference type="GO" id="GO:0006974">
    <property type="term" value="P:DNA damage response"/>
    <property type="evidence" value="ECO:0007669"/>
    <property type="project" value="TreeGrafter"/>
</dbReference>
<dbReference type="InterPro" id="IPR016907">
    <property type="entry name" value="UCP029033"/>
</dbReference>
<dbReference type="InterPro" id="IPR007497">
    <property type="entry name" value="SIMPL/DUF541"/>
</dbReference>
<keyword evidence="1" id="KW-0812">Transmembrane</keyword>
<evidence type="ECO:0000313" key="2">
    <source>
        <dbReference type="EMBL" id="HIZ15753.1"/>
    </source>
</evidence>
<organism evidence="2 3">
    <name type="scientific">Candidatus Tidjanibacter faecipullorum</name>
    <dbReference type="NCBI Taxonomy" id="2838766"/>
    <lineage>
        <taxon>Bacteria</taxon>
        <taxon>Pseudomonadati</taxon>
        <taxon>Bacteroidota</taxon>
        <taxon>Bacteroidia</taxon>
        <taxon>Bacteroidales</taxon>
        <taxon>Rikenellaceae</taxon>
        <taxon>Tidjanibacter</taxon>
    </lineage>
</organism>
<protein>
    <submittedName>
        <fullName evidence="2">SIMPL domain-containing protein</fullName>
    </submittedName>
</protein>
<keyword evidence="1" id="KW-0472">Membrane</keyword>
<name>A0A9D2DEY1_9BACT</name>
<evidence type="ECO:0000256" key="1">
    <source>
        <dbReference type="SAM" id="Phobius"/>
    </source>
</evidence>
<evidence type="ECO:0000313" key="3">
    <source>
        <dbReference type="Proteomes" id="UP000824014"/>
    </source>
</evidence>
<comment type="caution">
    <text evidence="2">The sequence shown here is derived from an EMBL/GenBank/DDBJ whole genome shotgun (WGS) entry which is preliminary data.</text>
</comment>
<dbReference type="Proteomes" id="UP000824014">
    <property type="component" value="Unassembled WGS sequence"/>
</dbReference>
<dbReference type="EMBL" id="DXCC01000029">
    <property type="protein sequence ID" value="HIZ15753.1"/>
    <property type="molecule type" value="Genomic_DNA"/>
</dbReference>
<sequence>MKSNAYVAIAIAVIVGCFVLGGAYKYKYREQQTITVTGLGEQEFTSDMIVWRGWIVVDNPSIAQGYAQLEEDKAKVLKFIESNGIKSDEVIFQFVDNFKNTEPLYQNGNYVGQRFTGYTLRQPFSVESTDVEAVENISREISALLAQGIQIESTQPDYYYSGLDGLKLELIGRATADAKARAEKIASESGTRLRKLKNGRMGVFQITGANTNEEFSAGGSFNTSSKNKKARITIRLEYIVR</sequence>
<dbReference type="PANTHER" id="PTHR34387">
    <property type="entry name" value="SLR1258 PROTEIN"/>
    <property type="match status" value="1"/>
</dbReference>
<dbReference type="InterPro" id="IPR052022">
    <property type="entry name" value="26kDa_periplasmic_antigen"/>
</dbReference>
<dbReference type="Gene3D" id="3.30.70.2970">
    <property type="entry name" value="Protein of unknown function (DUF541), domain 2"/>
    <property type="match status" value="1"/>
</dbReference>
<proteinExistence type="predicted"/>
<dbReference type="AlphaFoldDB" id="A0A9D2DEY1"/>
<keyword evidence="1" id="KW-1133">Transmembrane helix</keyword>
<feature type="transmembrane region" description="Helical" evidence="1">
    <location>
        <begin position="6"/>
        <end position="24"/>
    </location>
</feature>
<accession>A0A9D2DEY1</accession>
<dbReference type="PANTHER" id="PTHR34387:SF2">
    <property type="entry name" value="SLR1258 PROTEIN"/>
    <property type="match status" value="1"/>
</dbReference>
<reference evidence="2" key="1">
    <citation type="journal article" date="2021" name="PeerJ">
        <title>Extensive microbial diversity within the chicken gut microbiome revealed by metagenomics and culture.</title>
        <authorList>
            <person name="Gilroy R."/>
            <person name="Ravi A."/>
            <person name="Getino M."/>
            <person name="Pursley I."/>
            <person name="Horton D.L."/>
            <person name="Alikhan N.F."/>
            <person name="Baker D."/>
            <person name="Gharbi K."/>
            <person name="Hall N."/>
            <person name="Watson M."/>
            <person name="Adriaenssens E.M."/>
            <person name="Foster-Nyarko E."/>
            <person name="Jarju S."/>
            <person name="Secka A."/>
            <person name="Antonio M."/>
            <person name="Oren A."/>
            <person name="Chaudhuri R.R."/>
            <person name="La Ragione R."/>
            <person name="Hildebrand F."/>
            <person name="Pallen M.J."/>
        </authorList>
    </citation>
    <scope>NUCLEOTIDE SEQUENCE</scope>
    <source>
        <strain evidence="2">ChiHjej11B10-19426</strain>
    </source>
</reference>
<gene>
    <name evidence="2" type="ORF">H9816_07595</name>
</gene>
<dbReference type="PROSITE" id="PS51257">
    <property type="entry name" value="PROKAR_LIPOPROTEIN"/>
    <property type="match status" value="1"/>
</dbReference>
<reference evidence="2" key="2">
    <citation type="submission" date="2021-04" db="EMBL/GenBank/DDBJ databases">
        <authorList>
            <person name="Gilroy R."/>
        </authorList>
    </citation>
    <scope>NUCLEOTIDE SEQUENCE</scope>
    <source>
        <strain evidence="2">ChiHjej11B10-19426</strain>
    </source>
</reference>
<dbReference type="PIRSF" id="PIRSF029033">
    <property type="entry name" value="UCP029033"/>
    <property type="match status" value="1"/>
</dbReference>